<feature type="compositionally biased region" description="Gly residues" evidence="4">
    <location>
        <begin position="60"/>
        <end position="69"/>
    </location>
</feature>
<evidence type="ECO:0000313" key="7">
    <source>
        <dbReference type="Proteomes" id="UP000070544"/>
    </source>
</evidence>
<dbReference type="Pfam" id="PF25106">
    <property type="entry name" value="VWA_4"/>
    <property type="match status" value="1"/>
</dbReference>
<dbReference type="InterPro" id="IPR036465">
    <property type="entry name" value="vWFA_dom_sf"/>
</dbReference>
<accession>A0A139A044</accession>
<evidence type="ECO:0000256" key="1">
    <source>
        <dbReference type="ARBA" id="ARBA00004613"/>
    </source>
</evidence>
<dbReference type="Proteomes" id="UP000070544">
    <property type="component" value="Unassembled WGS sequence"/>
</dbReference>
<keyword evidence="7" id="KW-1185">Reference proteome</keyword>
<dbReference type="PANTHER" id="PTHR47763">
    <property type="entry name" value="ALPHA-PROTEIN KINASE VWKA"/>
    <property type="match status" value="1"/>
</dbReference>
<sequence length="472" mass="51313">MSTRLAETLRRLEEAKGLRERRRQEVDPSVLAGYLQHNGFSIRLSGTPSAPPPSSFSSNGGMGMPGMGPDGASSMPGGYPSDSPVAYPSMSSLDVAGPPYGLDAPRVGYADPRFGPYKPVSYMPSSLPSFGVQPPSFDPPSYRTSENSYMTPPPADRYDVGALAGRVDALFIAPPPEPRLTRAAAVVQAPNASGPSFLPPPIESYTSTPPLPAATDLFARQRAARDKANAETAAQESQGTAVDVCYVLDCTGSMQAWIDQAKTKIIQIMDELQKMHKGTKLNVAFIGYRDFEDVEPMIFIDFCDPATLAPKIQRIEADGGGDAAEDVMGALVLIPKLSWWAKSRLVIHIADAPPHGKALHDLGADNDRYWDTPDPSGNDGTNLILTKRVIADIVGHSIDYYFFRINNYTDKMVNVFREEHKKLTKHQPAGISNFHEQKMSDGAEQFLPATLQAISTSMRKFGRKPRNIARAS</sequence>
<dbReference type="InterPro" id="IPR056861">
    <property type="entry name" value="HMCN1-like_VWA"/>
</dbReference>
<evidence type="ECO:0000313" key="6">
    <source>
        <dbReference type="EMBL" id="KXS10129.1"/>
    </source>
</evidence>
<evidence type="ECO:0000256" key="2">
    <source>
        <dbReference type="ARBA" id="ARBA00022525"/>
    </source>
</evidence>
<reference evidence="6 7" key="1">
    <citation type="journal article" date="2015" name="Genome Biol. Evol.">
        <title>Phylogenomic analyses indicate that early fungi evolved digesting cell walls of algal ancestors of land plants.</title>
        <authorList>
            <person name="Chang Y."/>
            <person name="Wang S."/>
            <person name="Sekimoto S."/>
            <person name="Aerts A.L."/>
            <person name="Choi C."/>
            <person name="Clum A."/>
            <person name="LaButti K.M."/>
            <person name="Lindquist E.A."/>
            <person name="Yee Ngan C."/>
            <person name="Ohm R.A."/>
            <person name="Salamov A.A."/>
            <person name="Grigoriev I.V."/>
            <person name="Spatafora J.W."/>
            <person name="Berbee M.L."/>
        </authorList>
    </citation>
    <scope>NUCLEOTIDE SEQUENCE [LARGE SCALE GENOMIC DNA]</scope>
    <source>
        <strain evidence="6 7">JEL478</strain>
    </source>
</reference>
<dbReference type="InterPro" id="IPR052969">
    <property type="entry name" value="Thr-specific_kinase-like"/>
</dbReference>
<dbReference type="CDD" id="cd00198">
    <property type="entry name" value="vWFA"/>
    <property type="match status" value="1"/>
</dbReference>
<feature type="domain" description="Hemicentin-1-like von Willebrand factor A" evidence="5">
    <location>
        <begin position="244"/>
        <end position="357"/>
    </location>
</feature>
<comment type="subcellular location">
    <subcellularLocation>
        <location evidence="1">Secreted</location>
    </subcellularLocation>
</comment>
<feature type="region of interest" description="Disordered" evidence="4">
    <location>
        <begin position="41"/>
        <end position="80"/>
    </location>
</feature>
<organism evidence="6 7">
    <name type="scientific">Gonapodya prolifera (strain JEL478)</name>
    <name type="common">Monoblepharis prolifera</name>
    <dbReference type="NCBI Taxonomy" id="1344416"/>
    <lineage>
        <taxon>Eukaryota</taxon>
        <taxon>Fungi</taxon>
        <taxon>Fungi incertae sedis</taxon>
        <taxon>Chytridiomycota</taxon>
        <taxon>Chytridiomycota incertae sedis</taxon>
        <taxon>Monoblepharidomycetes</taxon>
        <taxon>Monoblepharidales</taxon>
        <taxon>Gonapodyaceae</taxon>
        <taxon>Gonapodya</taxon>
    </lineage>
</organism>
<keyword evidence="3" id="KW-0732">Signal</keyword>
<dbReference type="STRING" id="1344416.A0A139A044"/>
<dbReference type="AlphaFoldDB" id="A0A139A044"/>
<evidence type="ECO:0000256" key="3">
    <source>
        <dbReference type="ARBA" id="ARBA00022729"/>
    </source>
</evidence>
<keyword evidence="2" id="KW-0964">Secreted</keyword>
<proteinExistence type="predicted"/>
<evidence type="ECO:0000259" key="5">
    <source>
        <dbReference type="Pfam" id="PF25106"/>
    </source>
</evidence>
<dbReference type="EMBL" id="KQ965836">
    <property type="protein sequence ID" value="KXS10129.1"/>
    <property type="molecule type" value="Genomic_DNA"/>
</dbReference>
<dbReference type="OrthoDB" id="2152809at2759"/>
<evidence type="ECO:0000256" key="4">
    <source>
        <dbReference type="SAM" id="MobiDB-lite"/>
    </source>
</evidence>
<gene>
    <name evidence="6" type="ORF">M427DRAFT_37781</name>
</gene>
<dbReference type="PANTHER" id="PTHR47763:SF4">
    <property type="entry name" value="ALPHA-PROTEIN KINASE VWKA"/>
    <property type="match status" value="1"/>
</dbReference>
<dbReference type="Gene3D" id="3.40.50.410">
    <property type="entry name" value="von Willebrand factor, type A domain"/>
    <property type="match status" value="1"/>
</dbReference>
<dbReference type="SUPFAM" id="SSF53300">
    <property type="entry name" value="vWA-like"/>
    <property type="match status" value="1"/>
</dbReference>
<name>A0A139A044_GONPJ</name>
<protein>
    <recommendedName>
        <fullName evidence="5">Hemicentin-1-like von Willebrand factor A domain-containing protein</fullName>
    </recommendedName>
</protein>